<keyword evidence="4" id="KW-1185">Reference proteome</keyword>
<dbReference type="SUPFAM" id="SSF54211">
    <property type="entry name" value="Ribosomal protein S5 domain 2-like"/>
    <property type="match status" value="1"/>
</dbReference>
<dbReference type="STRING" id="520767.ATZ99_22280"/>
<dbReference type="InterPro" id="IPR036956">
    <property type="entry name" value="Impact_N_sf"/>
</dbReference>
<dbReference type="EMBL" id="LOHZ01000045">
    <property type="protein sequence ID" value="KYO63985.1"/>
    <property type="molecule type" value="Genomic_DNA"/>
</dbReference>
<dbReference type="GO" id="GO:0005737">
    <property type="term" value="C:cytoplasm"/>
    <property type="evidence" value="ECO:0007669"/>
    <property type="project" value="TreeGrafter"/>
</dbReference>
<evidence type="ECO:0000313" key="3">
    <source>
        <dbReference type="EMBL" id="KYO63985.1"/>
    </source>
</evidence>
<sequence>MAIMEYLTVKHESQAELLIKKSRFIAHVKSVETINEAETFISSIKRKYYDATHNTYAFSVGLEVEEIQKSNDDGEPSGTAGKPILEIIRMKNLKNTVVVVTRYFGGILLGAGGLIRAYGECAKQGIEKAGIIKKIKCDRYLMEVDYQIFNKIEKLFKEKGFVIKEKRYLEKVIFEIFKPYYLGLSPDVLVKDNGYLNVTVRWLGNDFAEIDNDNNFM</sequence>
<dbReference type="InterPro" id="IPR020568">
    <property type="entry name" value="Ribosomal_Su5_D2-typ_SF"/>
</dbReference>
<dbReference type="PANTHER" id="PTHR16301:SF20">
    <property type="entry name" value="IMPACT FAMILY MEMBER YIGZ"/>
    <property type="match status" value="1"/>
</dbReference>
<evidence type="ECO:0000256" key="1">
    <source>
        <dbReference type="ARBA" id="ARBA00007665"/>
    </source>
</evidence>
<dbReference type="NCBIfam" id="TIGR00257">
    <property type="entry name" value="IMPACT_YIGZ"/>
    <property type="match status" value="1"/>
</dbReference>
<comment type="caution">
    <text evidence="3">The sequence shown here is derived from an EMBL/GenBank/DDBJ whole genome shotgun (WGS) entry which is preliminary data.</text>
</comment>
<dbReference type="GO" id="GO:0006446">
    <property type="term" value="P:regulation of translational initiation"/>
    <property type="evidence" value="ECO:0007669"/>
    <property type="project" value="TreeGrafter"/>
</dbReference>
<proteinExistence type="inferred from homology"/>
<dbReference type="InterPro" id="IPR020569">
    <property type="entry name" value="UPF0029_Impact_CS"/>
</dbReference>
<dbReference type="InterPro" id="IPR001498">
    <property type="entry name" value="Impact_N"/>
</dbReference>
<dbReference type="RefSeq" id="WP_068749320.1">
    <property type="nucleotide sequence ID" value="NZ_LOHZ01000045.1"/>
</dbReference>
<organism evidence="3 4">
    <name type="scientific">Thermovenabulum gondwanense</name>
    <dbReference type="NCBI Taxonomy" id="520767"/>
    <lineage>
        <taxon>Bacteria</taxon>
        <taxon>Bacillati</taxon>
        <taxon>Bacillota</taxon>
        <taxon>Clostridia</taxon>
        <taxon>Thermosediminibacterales</taxon>
        <taxon>Thermosediminibacteraceae</taxon>
        <taxon>Thermovenabulum</taxon>
    </lineage>
</organism>
<evidence type="ECO:0000313" key="4">
    <source>
        <dbReference type="Proteomes" id="UP000075737"/>
    </source>
</evidence>
<name>A0A162M506_9FIRM</name>
<feature type="domain" description="Impact N-terminal" evidence="2">
    <location>
        <begin position="20"/>
        <end position="125"/>
    </location>
</feature>
<dbReference type="PATRIC" id="fig|520767.4.peg.2358"/>
<dbReference type="Gene3D" id="3.30.230.30">
    <property type="entry name" value="Impact, N-terminal domain"/>
    <property type="match status" value="1"/>
</dbReference>
<accession>A0A162M506</accession>
<dbReference type="InterPro" id="IPR023582">
    <property type="entry name" value="Impact"/>
</dbReference>
<evidence type="ECO:0000259" key="2">
    <source>
        <dbReference type="Pfam" id="PF01205"/>
    </source>
</evidence>
<dbReference type="Pfam" id="PF01205">
    <property type="entry name" value="Impact_N"/>
    <property type="match status" value="1"/>
</dbReference>
<dbReference type="InterPro" id="IPR015796">
    <property type="entry name" value="Impact_YigZ-like"/>
</dbReference>
<dbReference type="PANTHER" id="PTHR16301">
    <property type="entry name" value="IMPACT-RELATED"/>
    <property type="match status" value="1"/>
</dbReference>
<reference evidence="3 4" key="1">
    <citation type="submission" date="2015-12" db="EMBL/GenBank/DDBJ databases">
        <title>Draft genome of Thermovenabulum gondwanense isolated from a red thermophilic microbial mat colonisisng an outflow channel of a bore well.</title>
        <authorList>
            <person name="Patel B.K."/>
        </authorList>
    </citation>
    <scope>NUCLEOTIDE SEQUENCE [LARGE SCALE GENOMIC DNA]</scope>
    <source>
        <strain evidence="3 4">R270</strain>
    </source>
</reference>
<dbReference type="Proteomes" id="UP000075737">
    <property type="component" value="Unassembled WGS sequence"/>
</dbReference>
<comment type="similarity">
    <text evidence="1">Belongs to the IMPACT family.</text>
</comment>
<gene>
    <name evidence="3" type="primary">yigZ</name>
    <name evidence="3" type="ORF">ATZ99_22280</name>
</gene>
<dbReference type="AlphaFoldDB" id="A0A162M506"/>
<protein>
    <submittedName>
        <fullName evidence="3">IMPACT family member YigZ</fullName>
    </submittedName>
</protein>
<dbReference type="PROSITE" id="PS00910">
    <property type="entry name" value="UPF0029"/>
    <property type="match status" value="1"/>
</dbReference>